<evidence type="ECO:0000313" key="3">
    <source>
        <dbReference type="Proteomes" id="UP000323876"/>
    </source>
</evidence>
<feature type="transmembrane region" description="Helical" evidence="1">
    <location>
        <begin position="96"/>
        <end position="113"/>
    </location>
</feature>
<dbReference type="RefSeq" id="WP_150405755.1">
    <property type="nucleotide sequence ID" value="NZ_VXLC01000017.1"/>
</dbReference>
<evidence type="ECO:0000313" key="2">
    <source>
        <dbReference type="EMBL" id="KAA8884914.1"/>
    </source>
</evidence>
<proteinExistence type="predicted"/>
<dbReference type="OrthoDB" id="4544430at2"/>
<gene>
    <name evidence="2" type="ORF">F3087_31600</name>
</gene>
<feature type="transmembrane region" description="Helical" evidence="1">
    <location>
        <begin position="209"/>
        <end position="232"/>
    </location>
</feature>
<organism evidence="2 3">
    <name type="scientific">Nocardia colli</name>
    <dbReference type="NCBI Taxonomy" id="2545717"/>
    <lineage>
        <taxon>Bacteria</taxon>
        <taxon>Bacillati</taxon>
        <taxon>Actinomycetota</taxon>
        <taxon>Actinomycetes</taxon>
        <taxon>Mycobacteriales</taxon>
        <taxon>Nocardiaceae</taxon>
        <taxon>Nocardia</taxon>
    </lineage>
</organism>
<feature type="transmembrane region" description="Helical" evidence="1">
    <location>
        <begin position="12"/>
        <end position="36"/>
    </location>
</feature>
<accession>A0A5N0E9Q8</accession>
<feature type="transmembrane region" description="Helical" evidence="1">
    <location>
        <begin position="71"/>
        <end position="90"/>
    </location>
</feature>
<reference evidence="2 3" key="1">
    <citation type="submission" date="2019-09" db="EMBL/GenBank/DDBJ databases">
        <authorList>
            <person name="Wang X."/>
        </authorList>
    </citation>
    <scope>NUCLEOTIDE SEQUENCE [LARGE SCALE GENOMIC DNA]</scope>
    <source>
        <strain evidence="2 3">CICC 11023</strain>
    </source>
</reference>
<keyword evidence="1" id="KW-0472">Membrane</keyword>
<feature type="transmembrane region" description="Helical" evidence="1">
    <location>
        <begin position="244"/>
        <end position="262"/>
    </location>
</feature>
<comment type="caution">
    <text evidence="2">The sequence shown here is derived from an EMBL/GenBank/DDBJ whole genome shotgun (WGS) entry which is preliminary data.</text>
</comment>
<keyword evidence="3" id="KW-1185">Reference proteome</keyword>
<dbReference type="EMBL" id="VXLC01000017">
    <property type="protein sequence ID" value="KAA8884914.1"/>
    <property type="molecule type" value="Genomic_DNA"/>
</dbReference>
<evidence type="ECO:0008006" key="4">
    <source>
        <dbReference type="Google" id="ProtNLM"/>
    </source>
</evidence>
<keyword evidence="1" id="KW-1133">Transmembrane helix</keyword>
<dbReference type="NCBIfam" id="NF041646">
    <property type="entry name" value="VC0807_fam"/>
    <property type="match status" value="1"/>
</dbReference>
<feature type="transmembrane region" description="Helical" evidence="1">
    <location>
        <begin position="152"/>
        <end position="173"/>
    </location>
</feature>
<feature type="transmembrane region" description="Helical" evidence="1">
    <location>
        <begin position="42"/>
        <end position="59"/>
    </location>
</feature>
<feature type="transmembrane region" description="Helical" evidence="1">
    <location>
        <begin position="125"/>
        <end position="146"/>
    </location>
</feature>
<dbReference type="AlphaFoldDB" id="A0A5N0E9Q8"/>
<dbReference type="Proteomes" id="UP000323876">
    <property type="component" value="Unassembled WGS sequence"/>
</dbReference>
<protein>
    <recommendedName>
        <fullName evidence="4">DUF3159 domain-containing protein</fullName>
    </recommendedName>
</protein>
<evidence type="ECO:0000256" key="1">
    <source>
        <dbReference type="SAM" id="Phobius"/>
    </source>
</evidence>
<name>A0A5N0E9Q8_9NOCA</name>
<sequence length="294" mass="31255">MHGTIDKRKKAGWLVLMVANTAVDLLLPTVVFALLAPTGLPATIRLSLGGTLLAAKAIGGGLQTGEFRWRFALALTAVSTAVLLGCYFSGFGDTTSMVAGTVVAGLIVLGDLARTRLRGNRTHPIDRFAVLVLAEVVAGIVLTSISGDARFVLARSSLYIAVAGIVILASTWTDHPFMRDALKPVAAKGDPLRADGFDRTWLKSARFRTIYRFVTATLGVVLLVDAILRVVVVYSYSADEAGESSLVSGLPLIVLVGLWLFVNRTFVVPRAERLLDLEMAQAQPLPAADRLGAG</sequence>
<keyword evidence="1" id="KW-0812">Transmembrane</keyword>